<dbReference type="Pfam" id="PF03899">
    <property type="entry name" value="ATP-synt_I"/>
    <property type="match status" value="1"/>
</dbReference>
<dbReference type="PANTHER" id="PTHR40035:SF1">
    <property type="entry name" value="ATP SYNTHASE PROTEIN I"/>
    <property type="match status" value="1"/>
</dbReference>
<feature type="transmembrane region" description="Helical" evidence="6">
    <location>
        <begin position="99"/>
        <end position="121"/>
    </location>
</feature>
<dbReference type="Proteomes" id="UP000294937">
    <property type="component" value="Unassembled WGS sequence"/>
</dbReference>
<feature type="transmembrane region" description="Helical" evidence="6">
    <location>
        <begin position="74"/>
        <end position="93"/>
    </location>
</feature>
<keyword evidence="4 6" id="KW-1133">Transmembrane helix</keyword>
<evidence type="ECO:0000256" key="4">
    <source>
        <dbReference type="ARBA" id="ARBA00022989"/>
    </source>
</evidence>
<name>A0A4R3L7E7_9BACL</name>
<reference evidence="7 8" key="1">
    <citation type="submission" date="2019-03" db="EMBL/GenBank/DDBJ databases">
        <title>Genomic Encyclopedia of Type Strains, Phase IV (KMG-IV): sequencing the most valuable type-strain genomes for metagenomic binning, comparative biology and taxonomic classification.</title>
        <authorList>
            <person name="Goeker M."/>
        </authorList>
    </citation>
    <scope>NUCLEOTIDE SEQUENCE [LARGE SCALE GENOMIC DNA]</scope>
    <source>
        <strain evidence="7 8">DSM 45707</strain>
    </source>
</reference>
<dbReference type="InterPro" id="IPR039072">
    <property type="entry name" value="ATP_synth_I_Bacilli"/>
</dbReference>
<evidence type="ECO:0000256" key="6">
    <source>
        <dbReference type="SAM" id="Phobius"/>
    </source>
</evidence>
<feature type="transmembrane region" description="Helical" evidence="6">
    <location>
        <begin position="12"/>
        <end position="29"/>
    </location>
</feature>
<dbReference type="RefSeq" id="WP_131923583.1">
    <property type="nucleotide sequence ID" value="NZ_SMAG01000002.1"/>
</dbReference>
<evidence type="ECO:0000256" key="5">
    <source>
        <dbReference type="ARBA" id="ARBA00023136"/>
    </source>
</evidence>
<comment type="subcellular location">
    <subcellularLocation>
        <location evidence="1">Cell membrane</location>
        <topology evidence="1">Multi-pass membrane protein</topology>
    </subcellularLocation>
</comment>
<keyword evidence="5 6" id="KW-0472">Membrane</keyword>
<evidence type="ECO:0000256" key="1">
    <source>
        <dbReference type="ARBA" id="ARBA00004651"/>
    </source>
</evidence>
<dbReference type="GO" id="GO:0005886">
    <property type="term" value="C:plasma membrane"/>
    <property type="evidence" value="ECO:0007669"/>
    <property type="project" value="UniProtKB-SubCell"/>
</dbReference>
<dbReference type="OrthoDB" id="2355635at2"/>
<comment type="caution">
    <text evidence="7">The sequence shown here is derived from an EMBL/GenBank/DDBJ whole genome shotgun (WGS) entry which is preliminary data.</text>
</comment>
<dbReference type="EMBL" id="SMAG01000002">
    <property type="protein sequence ID" value="TCS95589.1"/>
    <property type="molecule type" value="Genomic_DNA"/>
</dbReference>
<proteinExistence type="predicted"/>
<keyword evidence="8" id="KW-1185">Reference proteome</keyword>
<dbReference type="PANTHER" id="PTHR40035">
    <property type="entry name" value="ATP SYNTHASE PROTEIN I"/>
    <property type="match status" value="1"/>
</dbReference>
<sequence length="127" mass="14424">MDSLHFMRTRIILLTVIFLSLLLISWFIFPFQKAIAGLMIGVIVSLYNILHLARRLRIAGEVAIATGSLQTPGIGMMNRILMICAAFLIAIQFPELVDFRMIFLGLPVCYIIAVIVQLWFLRIENNT</sequence>
<evidence type="ECO:0000313" key="8">
    <source>
        <dbReference type="Proteomes" id="UP000294937"/>
    </source>
</evidence>
<gene>
    <name evidence="7" type="ORF">EDD58_102163</name>
</gene>
<dbReference type="AlphaFoldDB" id="A0A4R3L7E7"/>
<dbReference type="InterPro" id="IPR005598">
    <property type="entry name" value="ATP_synth_I"/>
</dbReference>
<keyword evidence="3 6" id="KW-0812">Transmembrane</keyword>
<feature type="transmembrane region" description="Helical" evidence="6">
    <location>
        <begin position="35"/>
        <end position="53"/>
    </location>
</feature>
<accession>A0A4R3L7E7</accession>
<organism evidence="7 8">
    <name type="scientific">Hazenella coriacea</name>
    <dbReference type="NCBI Taxonomy" id="1179467"/>
    <lineage>
        <taxon>Bacteria</taxon>
        <taxon>Bacillati</taxon>
        <taxon>Bacillota</taxon>
        <taxon>Bacilli</taxon>
        <taxon>Bacillales</taxon>
        <taxon>Thermoactinomycetaceae</taxon>
        <taxon>Hazenella</taxon>
    </lineage>
</organism>
<evidence type="ECO:0000313" key="7">
    <source>
        <dbReference type="EMBL" id="TCS95589.1"/>
    </source>
</evidence>
<protein>
    <submittedName>
        <fullName evidence="7">ATP synthase I subunit</fullName>
    </submittedName>
</protein>
<evidence type="ECO:0000256" key="2">
    <source>
        <dbReference type="ARBA" id="ARBA00022475"/>
    </source>
</evidence>
<evidence type="ECO:0000256" key="3">
    <source>
        <dbReference type="ARBA" id="ARBA00022692"/>
    </source>
</evidence>
<keyword evidence="2" id="KW-1003">Cell membrane</keyword>